<keyword evidence="1" id="KW-0472">Membrane</keyword>
<evidence type="ECO:0000256" key="1">
    <source>
        <dbReference type="SAM" id="Phobius"/>
    </source>
</evidence>
<dbReference type="Proteomes" id="UP000292564">
    <property type="component" value="Unassembled WGS sequence"/>
</dbReference>
<feature type="transmembrane region" description="Helical" evidence="1">
    <location>
        <begin position="20"/>
        <end position="41"/>
    </location>
</feature>
<dbReference type="Gene3D" id="2.120.10.30">
    <property type="entry name" value="TolB, C-terminal domain"/>
    <property type="match status" value="1"/>
</dbReference>
<dbReference type="Pfam" id="PF07676">
    <property type="entry name" value="PD40"/>
    <property type="match status" value="1"/>
</dbReference>
<evidence type="ECO:0000313" key="2">
    <source>
        <dbReference type="EMBL" id="RZU52851.1"/>
    </source>
</evidence>
<organism evidence="2 3">
    <name type="scientific">Krasilnikovia cinnamomea</name>
    <dbReference type="NCBI Taxonomy" id="349313"/>
    <lineage>
        <taxon>Bacteria</taxon>
        <taxon>Bacillati</taxon>
        <taxon>Actinomycetota</taxon>
        <taxon>Actinomycetes</taxon>
        <taxon>Micromonosporales</taxon>
        <taxon>Micromonosporaceae</taxon>
        <taxon>Krasilnikovia</taxon>
    </lineage>
</organism>
<evidence type="ECO:0000313" key="3">
    <source>
        <dbReference type="Proteomes" id="UP000292564"/>
    </source>
</evidence>
<accession>A0A4Q7ZQ48</accession>
<dbReference type="InterPro" id="IPR011042">
    <property type="entry name" value="6-blade_b-propeller_TolB-like"/>
</dbReference>
<dbReference type="RefSeq" id="WP_130511415.1">
    <property type="nucleotide sequence ID" value="NZ_SHKY01000001.1"/>
</dbReference>
<reference evidence="2 3" key="1">
    <citation type="submission" date="2019-02" db="EMBL/GenBank/DDBJ databases">
        <title>Sequencing the genomes of 1000 actinobacteria strains.</title>
        <authorList>
            <person name="Klenk H.-P."/>
        </authorList>
    </citation>
    <scope>NUCLEOTIDE SEQUENCE [LARGE SCALE GENOMIC DNA]</scope>
    <source>
        <strain evidence="2 3">DSM 45162</strain>
    </source>
</reference>
<dbReference type="InterPro" id="IPR011659">
    <property type="entry name" value="WD40"/>
</dbReference>
<keyword evidence="1" id="KW-0812">Transmembrane</keyword>
<dbReference type="OrthoDB" id="9808778at2"/>
<comment type="caution">
    <text evidence="2">The sequence shown here is derived from an EMBL/GenBank/DDBJ whole genome shotgun (WGS) entry which is preliminary data.</text>
</comment>
<dbReference type="AlphaFoldDB" id="A0A4Q7ZQ48"/>
<dbReference type="EMBL" id="SHKY01000001">
    <property type="protein sequence ID" value="RZU52851.1"/>
    <property type="molecule type" value="Genomic_DNA"/>
</dbReference>
<sequence>MNDGAAHDPGETGPGGRGRARLLAVVAVTVLAAVGASAYVVHARRESQRATERAPHAATGGDWASVSAGPHVVFRNTGAGPDQGKVAVAPLTDPAGPRALTPASCDRVYATRARAVCLSAHTVLTTRSYQVRLLRPDWSTERDLGKLTGLYSRTRLAPDAGHAAVTAFVYGDSYTSPGKFSTRTTITPAAGGAPLDLEKFELVVDGKVRRDRDRNFWGVTFADGDRFYATALAGGKTWLARGSVAARRLTALYEDVECPSLSPDGTRIAYKKHGDLPDGQWRLTVLDLATGRQTPLAETRSVDDQPEWLDDQHVLYGLQSGPMAARTTDVWVADADGGGTPSLFIPNAWSPAVVR</sequence>
<dbReference type="SUPFAM" id="SSF69304">
    <property type="entry name" value="Tricorn protease N-terminal domain"/>
    <property type="match status" value="1"/>
</dbReference>
<evidence type="ECO:0008006" key="4">
    <source>
        <dbReference type="Google" id="ProtNLM"/>
    </source>
</evidence>
<gene>
    <name evidence="2" type="ORF">EV385_4735</name>
</gene>
<name>A0A4Q7ZQ48_9ACTN</name>
<proteinExistence type="predicted"/>
<protein>
    <recommendedName>
        <fullName evidence="4">WD40 repeat protein</fullName>
    </recommendedName>
</protein>
<keyword evidence="1" id="KW-1133">Transmembrane helix</keyword>
<keyword evidence="3" id="KW-1185">Reference proteome</keyword>